<feature type="transmembrane region" description="Helical" evidence="1">
    <location>
        <begin position="46"/>
        <end position="64"/>
    </location>
</feature>
<sequence>MRLAVNTPPDMKILSILKKIKNNPWIGIAVSLTLIIPSLYEILDDVTVLRKEYILLIIAFPLYIKSLKKIFDNMLDVYDDISE</sequence>
<dbReference type="Proteomes" id="UP001430679">
    <property type="component" value="Unassembled WGS sequence"/>
</dbReference>
<dbReference type="RefSeq" id="WP_230034827.1">
    <property type="nucleotide sequence ID" value="NZ_JAJJMM010000001.1"/>
</dbReference>
<organism evidence="2 3">
    <name type="scientific">Flavobacterium piscisymbiosum</name>
    <dbReference type="NCBI Taxonomy" id="2893753"/>
    <lineage>
        <taxon>Bacteria</taxon>
        <taxon>Pseudomonadati</taxon>
        <taxon>Bacteroidota</taxon>
        <taxon>Flavobacteriia</taxon>
        <taxon>Flavobacteriales</taxon>
        <taxon>Flavobacteriaceae</taxon>
        <taxon>Flavobacterium</taxon>
    </lineage>
</organism>
<name>A0ABS8MBM8_9FLAO</name>
<comment type="caution">
    <text evidence="2">The sequence shown here is derived from an EMBL/GenBank/DDBJ whole genome shotgun (WGS) entry which is preliminary data.</text>
</comment>
<proteinExistence type="predicted"/>
<keyword evidence="3" id="KW-1185">Reference proteome</keyword>
<keyword evidence="1" id="KW-0472">Membrane</keyword>
<protein>
    <submittedName>
        <fullName evidence="2">Uncharacterized protein</fullName>
    </submittedName>
</protein>
<gene>
    <name evidence="2" type="ORF">LNP81_07940</name>
</gene>
<dbReference type="EMBL" id="JAJJMM010000001">
    <property type="protein sequence ID" value="MCC9062923.1"/>
    <property type="molecule type" value="Genomic_DNA"/>
</dbReference>
<reference evidence="2" key="1">
    <citation type="submission" date="2021-11" db="EMBL/GenBank/DDBJ databases">
        <title>Description of novel Flavobacterium species.</title>
        <authorList>
            <person name="Saticioglu I.B."/>
            <person name="Ay H."/>
            <person name="Altun S."/>
            <person name="Duman M."/>
        </authorList>
    </citation>
    <scope>NUCLEOTIDE SEQUENCE</scope>
    <source>
        <strain evidence="2">F-30</strain>
    </source>
</reference>
<keyword evidence="1" id="KW-0812">Transmembrane</keyword>
<feature type="transmembrane region" description="Helical" evidence="1">
    <location>
        <begin position="20"/>
        <end position="40"/>
    </location>
</feature>
<accession>A0ABS8MBM8</accession>
<keyword evidence="1" id="KW-1133">Transmembrane helix</keyword>
<evidence type="ECO:0000313" key="2">
    <source>
        <dbReference type="EMBL" id="MCC9062923.1"/>
    </source>
</evidence>
<evidence type="ECO:0000256" key="1">
    <source>
        <dbReference type="SAM" id="Phobius"/>
    </source>
</evidence>
<evidence type="ECO:0000313" key="3">
    <source>
        <dbReference type="Proteomes" id="UP001430679"/>
    </source>
</evidence>